<evidence type="ECO:0000313" key="1">
    <source>
        <dbReference type="EMBL" id="ANI18873.1"/>
    </source>
</evidence>
<geneLocation type="plasmid" evidence="2">
    <name>prbl16</name>
</geneLocation>
<evidence type="ECO:0000313" key="2">
    <source>
        <dbReference type="Proteomes" id="UP000077748"/>
    </source>
</evidence>
<accession>A0A1A9KPF9</accession>
<sequence length="74" mass="8617">MVAITALKKDDVLYDVVSQKAGNTTLRHQAVYRVLVTEVAEDHSYVMARWNGNAERKYREGQVKKWRRTPPKKD</sequence>
<gene>
    <name evidence="1" type="ORF">A9C11_33000</name>
</gene>
<dbReference type="Proteomes" id="UP000077748">
    <property type="component" value="Plasmid pRBL16"/>
</dbReference>
<dbReference type="AlphaFoldDB" id="A0A1A9KPF9"/>
<dbReference type="RefSeq" id="WP_064585196.1">
    <property type="nucleotide sequence ID" value="NZ_CP015879.1"/>
</dbReference>
<dbReference type="EMBL" id="CP015879">
    <property type="protein sequence ID" value="ANI18873.1"/>
    <property type="molecule type" value="Genomic_DNA"/>
</dbReference>
<organism evidence="1 2">
    <name type="scientific">Pseudomonas citronellolis</name>
    <dbReference type="NCBI Taxonomy" id="53408"/>
    <lineage>
        <taxon>Bacteria</taxon>
        <taxon>Pseudomonadati</taxon>
        <taxon>Pseudomonadota</taxon>
        <taxon>Gammaproteobacteria</taxon>
        <taxon>Pseudomonadales</taxon>
        <taxon>Pseudomonadaceae</taxon>
        <taxon>Pseudomonas</taxon>
    </lineage>
</organism>
<keyword evidence="1" id="KW-0614">Plasmid</keyword>
<reference evidence="1 2" key="1">
    <citation type="submission" date="2016-05" db="EMBL/GenBank/DDBJ databases">
        <title>Genome Sequence of Pseudomonas citronellolis Strain SJTE-3, an Estrogens and Persistent Organic Pollutants degradation strain.</title>
        <authorList>
            <person name="Liang R."/>
        </authorList>
    </citation>
    <scope>NUCLEOTIDE SEQUENCE [LARGE SCALE GENOMIC DNA]</scope>
    <source>
        <strain evidence="1 2">SJTE-3</strain>
        <plasmid evidence="2">Plasmid prbl16</plasmid>
    </source>
</reference>
<proteinExistence type="predicted"/>
<protein>
    <submittedName>
        <fullName evidence="1">Uncharacterized protein</fullName>
    </submittedName>
</protein>
<name>A0A1A9KPF9_9PSED</name>